<gene>
    <name evidence="1" type="ORF">PR1_80</name>
</gene>
<dbReference type="Proteomes" id="UP000222417">
    <property type="component" value="Segment"/>
</dbReference>
<sequence length="63" mass="7168">MEHDKLGAKESINKMSFAALALAEVMLDLLDKAHAEKPEAGYDKRKAKMQQLIAELKFYTEEE</sequence>
<name>A0A1S6KV88_9CAUD</name>
<dbReference type="OrthoDB" id="39999at10239"/>
<keyword evidence="2" id="KW-1185">Reference proteome</keyword>
<reference evidence="1 2" key="1">
    <citation type="submission" date="2016-12" db="EMBL/GenBank/DDBJ databases">
        <title>Providencia rettgeri phage vB-PreS_PR1 - a deep-branching member of the T5-like siphoviruses.</title>
        <authorList>
            <person name="Oliveira H."/>
            <person name="Pinto G."/>
            <person name="Hendrix H."/>
            <person name="Noben J.-P."/>
            <person name="Gawor J."/>
            <person name="Lobocka M."/>
            <person name="Lavigne R."/>
            <person name="Azeredo J."/>
        </authorList>
    </citation>
    <scope>NUCLEOTIDE SEQUENCE [LARGE SCALE GENOMIC DNA]</scope>
</reference>
<evidence type="ECO:0000313" key="2">
    <source>
        <dbReference type="Proteomes" id="UP000222417"/>
    </source>
</evidence>
<protein>
    <recommendedName>
        <fullName evidence="3">Cell division protein ZapA</fullName>
    </recommendedName>
</protein>
<proteinExistence type="predicted"/>
<organism evidence="1 2">
    <name type="scientific">Providencia phage vB_PreS_PR1</name>
    <dbReference type="NCBI Taxonomy" id="1931407"/>
    <lineage>
        <taxon>Viruses</taxon>
        <taxon>Duplodnaviria</taxon>
        <taxon>Heunggongvirae</taxon>
        <taxon>Uroviricota</taxon>
        <taxon>Caudoviricetes</taxon>
        <taxon>Demerecviridae</taxon>
        <taxon>Priunavirus</taxon>
        <taxon>Priunavirus PR1</taxon>
    </lineage>
</organism>
<dbReference type="EMBL" id="KY363465">
    <property type="protein sequence ID" value="AQT25350.1"/>
    <property type="molecule type" value="Genomic_DNA"/>
</dbReference>
<evidence type="ECO:0000313" key="1">
    <source>
        <dbReference type="EMBL" id="AQT25350.1"/>
    </source>
</evidence>
<accession>A0A1S6KV88</accession>
<evidence type="ECO:0008006" key="3">
    <source>
        <dbReference type="Google" id="ProtNLM"/>
    </source>
</evidence>